<dbReference type="AlphaFoldDB" id="A0A8J2XIM0"/>
<gene>
    <name evidence="1" type="ORF">GCM10011531_09360</name>
</gene>
<evidence type="ECO:0000313" key="2">
    <source>
        <dbReference type="Proteomes" id="UP000598120"/>
    </source>
</evidence>
<dbReference type="RefSeq" id="WP_188605171.1">
    <property type="nucleotide sequence ID" value="NZ_BMIC01000001.1"/>
</dbReference>
<name>A0A8J2XIM0_9FLAO</name>
<protein>
    <submittedName>
        <fullName evidence="1">Uncharacterized protein</fullName>
    </submittedName>
</protein>
<accession>A0A8J2XIM0</accession>
<keyword evidence="2" id="KW-1185">Reference proteome</keyword>
<evidence type="ECO:0000313" key="1">
    <source>
        <dbReference type="EMBL" id="GFZ81237.1"/>
    </source>
</evidence>
<proteinExistence type="predicted"/>
<reference evidence="1 2" key="1">
    <citation type="journal article" date="2014" name="Int. J. Syst. Evol. Microbiol.">
        <title>Complete genome sequence of Corynebacterium casei LMG S-19264T (=DSM 44701T), isolated from a smear-ripened cheese.</title>
        <authorList>
            <consortium name="US DOE Joint Genome Institute (JGI-PGF)"/>
            <person name="Walter F."/>
            <person name="Albersmeier A."/>
            <person name="Kalinowski J."/>
            <person name="Ruckert C."/>
        </authorList>
    </citation>
    <scope>NUCLEOTIDE SEQUENCE [LARGE SCALE GENOMIC DNA]</scope>
    <source>
        <strain evidence="1 2">CGMCC 1.15295</strain>
    </source>
</reference>
<sequence length="147" mass="16636">MAKISSVELINVPETIIVGDNINDITVKTTVEFHDIDLKLQMEYMLYLYVYEVHGKIDIPVLVSNWDESAIYSLTEDRKDDFLGELKVKVNASSKSEEIISDIKLKLGLLYTGSSHYTKKLETFAVLVPAVTTIGKWSKPYSANLEF</sequence>
<comment type="caution">
    <text evidence="1">The sequence shown here is derived from an EMBL/GenBank/DDBJ whole genome shotgun (WGS) entry which is preliminary data.</text>
</comment>
<dbReference type="EMBL" id="BMIC01000001">
    <property type="protein sequence ID" value="GFZ81237.1"/>
    <property type="molecule type" value="Genomic_DNA"/>
</dbReference>
<organism evidence="1 2">
    <name type="scientific">Aquaticitalea lipolytica</name>
    <dbReference type="NCBI Taxonomy" id="1247562"/>
    <lineage>
        <taxon>Bacteria</taxon>
        <taxon>Pseudomonadati</taxon>
        <taxon>Bacteroidota</taxon>
        <taxon>Flavobacteriia</taxon>
        <taxon>Flavobacteriales</taxon>
        <taxon>Flavobacteriaceae</taxon>
        <taxon>Aquaticitalea</taxon>
    </lineage>
</organism>
<dbReference type="Proteomes" id="UP000598120">
    <property type="component" value="Unassembled WGS sequence"/>
</dbReference>